<dbReference type="PANTHER" id="PTHR13132:SF29">
    <property type="entry name" value="ALPHA-(1,6)-FUCOSYLTRANSFERASE"/>
    <property type="match status" value="1"/>
</dbReference>
<name>A0AAE0CA14_9CHLO</name>
<gene>
    <name evidence="2" type="ORF">CYMTET_39969</name>
</gene>
<proteinExistence type="predicted"/>
<dbReference type="GO" id="GO:0006487">
    <property type="term" value="P:protein N-linked glycosylation"/>
    <property type="evidence" value="ECO:0007669"/>
    <property type="project" value="TreeGrafter"/>
</dbReference>
<dbReference type="PANTHER" id="PTHR13132">
    <property type="entry name" value="ALPHA- 1,6 -FUCOSYLTRANSFERASE"/>
    <property type="match status" value="1"/>
</dbReference>
<dbReference type="InterPro" id="IPR045573">
    <property type="entry name" value="Fut8_N_cat"/>
</dbReference>
<dbReference type="AlphaFoldDB" id="A0AAE0CA14"/>
<keyword evidence="3" id="KW-1185">Reference proteome</keyword>
<dbReference type="EMBL" id="LGRX02026578">
    <property type="protein sequence ID" value="KAK3250649.1"/>
    <property type="molecule type" value="Genomic_DNA"/>
</dbReference>
<evidence type="ECO:0000313" key="2">
    <source>
        <dbReference type="EMBL" id="KAK3250649.1"/>
    </source>
</evidence>
<dbReference type="Pfam" id="PF19745">
    <property type="entry name" value="FUT8_N_cat"/>
    <property type="match status" value="1"/>
</dbReference>
<evidence type="ECO:0000259" key="1">
    <source>
        <dbReference type="Pfam" id="PF19745"/>
    </source>
</evidence>
<dbReference type="GO" id="GO:0046921">
    <property type="term" value="F:alpha-(1-&gt;6)-fucosyltransferase activity"/>
    <property type="evidence" value="ECO:0007669"/>
    <property type="project" value="TreeGrafter"/>
</dbReference>
<accession>A0AAE0CA14</accession>
<sequence>MRNAAICLLTSDRHATKRGAKNRSVGYEWWNRVAVFNLLFLLPFSAVQGFKAHQEISQRVHRFTFQSYHRCQVDGLPNLQEDLEYIPSSRQLTEYSLKCVHLEKLYTQHAQREIRLQQSQANRAEAFGRHVSKFGFAYNFAYMVMKFAQAIDKRVAFVYVNESLGRYSGQACLPFNNTYECFFNSPAKTANLPITEVIYGPKDLKSTRFSIRVPKEYQELGYFWYHAQLLRVLWDPNHKMLARIARAKREIGLSRNLTSYNMIGMHVRHGDSCYARKQTKRCPPFEEYLKHARSFRDKYNVSSIYLATDDAELAQRVRASKHIIDGFSFYMQSFIDDNSVVQRALIKYEDEPAQFTIGALKIGDNATDNSEAAARLIIDLTLLSTSEFFIGTFTSNIGRLAYELMYIEKGYRPYISLDIAWCSRWGSKLPRRYRDAKPAPVLVAC</sequence>
<dbReference type="Proteomes" id="UP001190700">
    <property type="component" value="Unassembled WGS sequence"/>
</dbReference>
<dbReference type="Gene3D" id="3.40.50.11350">
    <property type="match status" value="1"/>
</dbReference>
<comment type="caution">
    <text evidence="2">The sequence shown here is derived from an EMBL/GenBank/DDBJ whole genome shotgun (WGS) entry which is preliminary data.</text>
</comment>
<reference evidence="2 3" key="1">
    <citation type="journal article" date="2015" name="Genome Biol. Evol.">
        <title>Comparative Genomics of a Bacterivorous Green Alga Reveals Evolutionary Causalities and Consequences of Phago-Mixotrophic Mode of Nutrition.</title>
        <authorList>
            <person name="Burns J.A."/>
            <person name="Paasch A."/>
            <person name="Narechania A."/>
            <person name="Kim E."/>
        </authorList>
    </citation>
    <scope>NUCLEOTIDE SEQUENCE [LARGE SCALE GENOMIC DNA]</scope>
    <source>
        <strain evidence="2 3">PLY_AMNH</strain>
    </source>
</reference>
<organism evidence="2 3">
    <name type="scientific">Cymbomonas tetramitiformis</name>
    <dbReference type="NCBI Taxonomy" id="36881"/>
    <lineage>
        <taxon>Eukaryota</taxon>
        <taxon>Viridiplantae</taxon>
        <taxon>Chlorophyta</taxon>
        <taxon>Pyramimonadophyceae</taxon>
        <taxon>Pyramimonadales</taxon>
        <taxon>Pyramimonadaceae</taxon>
        <taxon>Cymbomonas</taxon>
    </lineage>
</organism>
<protein>
    <recommendedName>
        <fullName evidence="1">Alpha-(1,6)-fucosyltransferase N- and catalytic domain-containing protein</fullName>
    </recommendedName>
</protein>
<feature type="domain" description="Alpha-(1,6)-fucosyltransferase N- and catalytic" evidence="1">
    <location>
        <begin position="223"/>
        <end position="408"/>
    </location>
</feature>
<evidence type="ECO:0000313" key="3">
    <source>
        <dbReference type="Proteomes" id="UP001190700"/>
    </source>
</evidence>